<evidence type="ECO:0000256" key="1">
    <source>
        <dbReference type="ARBA" id="ARBA00023125"/>
    </source>
</evidence>
<proteinExistence type="predicted"/>
<feature type="DNA-binding region" description="HMG box" evidence="2">
    <location>
        <begin position="56"/>
        <end position="91"/>
    </location>
</feature>
<evidence type="ECO:0000313" key="5">
    <source>
        <dbReference type="EMBL" id="CAL1678755.1"/>
    </source>
</evidence>
<evidence type="ECO:0000256" key="2">
    <source>
        <dbReference type="PROSITE-ProRule" id="PRU00267"/>
    </source>
</evidence>
<dbReference type="InterPro" id="IPR009071">
    <property type="entry name" value="HMG_box_dom"/>
</dbReference>
<keyword evidence="2" id="KW-0539">Nucleus</keyword>
<dbReference type="GO" id="GO:0001228">
    <property type="term" value="F:DNA-binding transcription activator activity, RNA polymerase II-specific"/>
    <property type="evidence" value="ECO:0007669"/>
    <property type="project" value="TreeGrafter"/>
</dbReference>
<gene>
    <name evidence="5" type="ORF">LPLAT_LOCUS4536</name>
</gene>
<dbReference type="SMART" id="SM00398">
    <property type="entry name" value="HMG"/>
    <property type="match status" value="1"/>
</dbReference>
<dbReference type="EMBL" id="OZ034837">
    <property type="protein sequence ID" value="CAL1678755.1"/>
    <property type="molecule type" value="Genomic_DNA"/>
</dbReference>
<feature type="region of interest" description="Disordered" evidence="3">
    <location>
        <begin position="226"/>
        <end position="280"/>
    </location>
</feature>
<evidence type="ECO:0000259" key="4">
    <source>
        <dbReference type="PROSITE" id="PS50118"/>
    </source>
</evidence>
<accession>A0AAV2NG82</accession>
<dbReference type="GO" id="GO:0030182">
    <property type="term" value="P:neuron differentiation"/>
    <property type="evidence" value="ECO:0007669"/>
    <property type="project" value="TreeGrafter"/>
</dbReference>
<feature type="compositionally biased region" description="Low complexity" evidence="3">
    <location>
        <begin position="230"/>
        <end position="243"/>
    </location>
</feature>
<dbReference type="GO" id="GO:0000978">
    <property type="term" value="F:RNA polymerase II cis-regulatory region sequence-specific DNA binding"/>
    <property type="evidence" value="ECO:0007669"/>
    <property type="project" value="TreeGrafter"/>
</dbReference>
<reference evidence="5" key="1">
    <citation type="submission" date="2024-04" db="EMBL/GenBank/DDBJ databases">
        <authorList>
            <consortium name="Molecular Ecology Group"/>
        </authorList>
    </citation>
    <scope>NUCLEOTIDE SEQUENCE</scope>
</reference>
<sequence>MRAGGNMCDSSFTETLRSMQGMTGASPPGSAGVGPMGVGLNSPLGPGGKKVQVEHIKRPMNAFMVWSRLQRRKIAQENPKMHNSEISKRLGMAGSMGQAGMGTYYGPAAAYGSLSAASMAAAAAAAAQQSAAMSGLAAPAQVVSSMDAMKYSMEADKYRAAYMPPSTLAMSMYPDPKYLDSNPKTYLDRSYLDSAKAYFEQSKLYMDQKPTIADYNRSSYVESNKLYEEPSPGSVVGISSVPRSPAPDSPDTSKQQERTEQGSSSASSTSTSSAASPGATLPAYYPGSVQGGSLLAPQMAQYSGYQTAPAPGNESFRRPLTVIF</sequence>
<feature type="compositionally biased region" description="Low complexity" evidence="3">
    <location>
        <begin position="263"/>
        <end position="276"/>
    </location>
</feature>
<dbReference type="AlphaFoldDB" id="A0AAV2NG82"/>
<dbReference type="PROSITE" id="PS50118">
    <property type="entry name" value="HMG_BOX_2"/>
    <property type="match status" value="1"/>
</dbReference>
<dbReference type="Gene3D" id="1.10.30.10">
    <property type="entry name" value="High mobility group box domain"/>
    <property type="match status" value="1"/>
</dbReference>
<organism evidence="5 6">
    <name type="scientific">Lasius platythorax</name>
    <dbReference type="NCBI Taxonomy" id="488582"/>
    <lineage>
        <taxon>Eukaryota</taxon>
        <taxon>Metazoa</taxon>
        <taxon>Ecdysozoa</taxon>
        <taxon>Arthropoda</taxon>
        <taxon>Hexapoda</taxon>
        <taxon>Insecta</taxon>
        <taxon>Pterygota</taxon>
        <taxon>Neoptera</taxon>
        <taxon>Endopterygota</taxon>
        <taxon>Hymenoptera</taxon>
        <taxon>Apocrita</taxon>
        <taxon>Aculeata</taxon>
        <taxon>Formicoidea</taxon>
        <taxon>Formicidae</taxon>
        <taxon>Formicinae</taxon>
        <taxon>Lasius</taxon>
        <taxon>Lasius</taxon>
    </lineage>
</organism>
<evidence type="ECO:0000313" key="6">
    <source>
        <dbReference type="Proteomes" id="UP001497644"/>
    </source>
</evidence>
<dbReference type="InterPro" id="IPR050140">
    <property type="entry name" value="SRY-related_HMG-box_TF-like"/>
</dbReference>
<evidence type="ECO:0000256" key="3">
    <source>
        <dbReference type="SAM" id="MobiDB-lite"/>
    </source>
</evidence>
<name>A0AAV2NG82_9HYME</name>
<dbReference type="GO" id="GO:0005634">
    <property type="term" value="C:nucleus"/>
    <property type="evidence" value="ECO:0007669"/>
    <property type="project" value="UniProtKB-UniRule"/>
</dbReference>
<dbReference type="GO" id="GO:0000122">
    <property type="term" value="P:negative regulation of transcription by RNA polymerase II"/>
    <property type="evidence" value="ECO:0007669"/>
    <property type="project" value="TreeGrafter"/>
</dbReference>
<dbReference type="InterPro" id="IPR036910">
    <property type="entry name" value="HMG_box_dom_sf"/>
</dbReference>
<keyword evidence="6" id="KW-1185">Reference proteome</keyword>
<dbReference type="Proteomes" id="UP001497644">
    <property type="component" value="Chromosome 14"/>
</dbReference>
<dbReference type="PANTHER" id="PTHR10270">
    <property type="entry name" value="SOX TRANSCRIPTION FACTOR"/>
    <property type="match status" value="1"/>
</dbReference>
<protein>
    <recommendedName>
        <fullName evidence="4">HMG box domain-containing protein</fullName>
    </recommendedName>
</protein>
<dbReference type="PANTHER" id="PTHR10270:SF327">
    <property type="entry name" value="PROTEIN CBG16280"/>
    <property type="match status" value="1"/>
</dbReference>
<keyword evidence="1 2" id="KW-0238">DNA-binding</keyword>
<dbReference type="SUPFAM" id="SSF47095">
    <property type="entry name" value="HMG-box"/>
    <property type="match status" value="1"/>
</dbReference>
<dbReference type="GO" id="GO:0007420">
    <property type="term" value="P:brain development"/>
    <property type="evidence" value="ECO:0007669"/>
    <property type="project" value="TreeGrafter"/>
</dbReference>
<dbReference type="Pfam" id="PF00505">
    <property type="entry name" value="HMG_box"/>
    <property type="match status" value="1"/>
</dbReference>
<feature type="domain" description="HMG box" evidence="4">
    <location>
        <begin position="56"/>
        <end position="91"/>
    </location>
</feature>